<sequence length="216" mass="22739">MPYRRTDNVIRRLAEREKTILEAAIALAAEGGMAAVQIVAVAQRAGIAAGTVYRYFPTKNDLVAELIAAVAGRELEAMQTAADAAPGPLSALASGIARFASRALAERKLAWAVIGEAVDAEVDVMRADFRQSLAGELERRINIAIGLRFLPEQDARLAAPAIVGALMEGLLSPMAPTHADAAAAREAVQTVTLFSLRALGVIDARARGMVAQVVLT</sequence>
<evidence type="ECO:0000256" key="1">
    <source>
        <dbReference type="ARBA" id="ARBA00023125"/>
    </source>
</evidence>
<proteinExistence type="predicted"/>
<comment type="caution">
    <text evidence="4">The sequence shown here is derived from an EMBL/GenBank/DDBJ whole genome shotgun (WGS) entry which is preliminary data.</text>
</comment>
<reference evidence="5" key="1">
    <citation type="submission" date="2018-08" db="EMBL/GenBank/DDBJ databases">
        <authorList>
            <person name="Kim S.-J."/>
            <person name="Jung G.-Y."/>
        </authorList>
    </citation>
    <scope>NUCLEOTIDE SEQUENCE [LARGE SCALE GENOMIC DNA]</scope>
    <source>
        <strain evidence="5">GY_H</strain>
    </source>
</reference>
<dbReference type="OrthoDB" id="9795011at2"/>
<dbReference type="RefSeq" id="WP_115516908.1">
    <property type="nucleotide sequence ID" value="NZ_QRGO01000001.1"/>
</dbReference>
<keyword evidence="1 2" id="KW-0238">DNA-binding</keyword>
<evidence type="ECO:0000313" key="4">
    <source>
        <dbReference type="EMBL" id="RDV04881.1"/>
    </source>
</evidence>
<protein>
    <submittedName>
        <fullName evidence="4">TetR/AcrR family transcriptional regulator</fullName>
    </submittedName>
</protein>
<evidence type="ECO:0000259" key="3">
    <source>
        <dbReference type="PROSITE" id="PS50977"/>
    </source>
</evidence>
<dbReference type="PANTHER" id="PTHR30055:SF226">
    <property type="entry name" value="HTH-TYPE TRANSCRIPTIONAL REGULATOR PKSA"/>
    <property type="match status" value="1"/>
</dbReference>
<gene>
    <name evidence="4" type="ORF">DXH78_10085</name>
</gene>
<organism evidence="4 5">
    <name type="scientific">Undibacter mobilis</name>
    <dbReference type="NCBI Taxonomy" id="2292256"/>
    <lineage>
        <taxon>Bacteria</taxon>
        <taxon>Pseudomonadati</taxon>
        <taxon>Pseudomonadota</taxon>
        <taxon>Alphaproteobacteria</taxon>
        <taxon>Hyphomicrobiales</taxon>
        <taxon>Nitrobacteraceae</taxon>
        <taxon>Undibacter</taxon>
    </lineage>
</organism>
<dbReference type="InterPro" id="IPR050109">
    <property type="entry name" value="HTH-type_TetR-like_transc_reg"/>
</dbReference>
<accession>A0A371BC04</accession>
<dbReference type="GO" id="GO:0003700">
    <property type="term" value="F:DNA-binding transcription factor activity"/>
    <property type="evidence" value="ECO:0007669"/>
    <property type="project" value="TreeGrafter"/>
</dbReference>
<dbReference type="InterPro" id="IPR001647">
    <property type="entry name" value="HTH_TetR"/>
</dbReference>
<keyword evidence="5" id="KW-1185">Reference proteome</keyword>
<dbReference type="PROSITE" id="PS50977">
    <property type="entry name" value="HTH_TETR_2"/>
    <property type="match status" value="1"/>
</dbReference>
<evidence type="ECO:0000313" key="5">
    <source>
        <dbReference type="Proteomes" id="UP000263993"/>
    </source>
</evidence>
<dbReference type="InterPro" id="IPR009057">
    <property type="entry name" value="Homeodomain-like_sf"/>
</dbReference>
<dbReference type="PRINTS" id="PR00455">
    <property type="entry name" value="HTHTETR"/>
</dbReference>
<dbReference type="AlphaFoldDB" id="A0A371BC04"/>
<evidence type="ECO:0000256" key="2">
    <source>
        <dbReference type="PROSITE-ProRule" id="PRU00335"/>
    </source>
</evidence>
<dbReference type="SUPFAM" id="SSF46689">
    <property type="entry name" value="Homeodomain-like"/>
    <property type="match status" value="1"/>
</dbReference>
<dbReference type="Proteomes" id="UP000263993">
    <property type="component" value="Unassembled WGS sequence"/>
</dbReference>
<dbReference type="EMBL" id="QRGO01000001">
    <property type="protein sequence ID" value="RDV04881.1"/>
    <property type="molecule type" value="Genomic_DNA"/>
</dbReference>
<name>A0A371BC04_9BRAD</name>
<dbReference type="GO" id="GO:0000976">
    <property type="term" value="F:transcription cis-regulatory region binding"/>
    <property type="evidence" value="ECO:0007669"/>
    <property type="project" value="TreeGrafter"/>
</dbReference>
<dbReference type="Pfam" id="PF00440">
    <property type="entry name" value="TetR_N"/>
    <property type="match status" value="1"/>
</dbReference>
<dbReference type="Gene3D" id="1.10.357.10">
    <property type="entry name" value="Tetracycline Repressor, domain 2"/>
    <property type="match status" value="1"/>
</dbReference>
<dbReference type="PANTHER" id="PTHR30055">
    <property type="entry name" value="HTH-TYPE TRANSCRIPTIONAL REGULATOR RUTR"/>
    <property type="match status" value="1"/>
</dbReference>
<feature type="DNA-binding region" description="H-T-H motif" evidence="2">
    <location>
        <begin position="37"/>
        <end position="56"/>
    </location>
</feature>
<feature type="domain" description="HTH tetR-type" evidence="3">
    <location>
        <begin position="14"/>
        <end position="74"/>
    </location>
</feature>